<name>A0A2A6RHR8_9CHLR</name>
<dbReference type="Pfam" id="PF22435">
    <property type="entry name" value="MRM3-like_sub_bind"/>
    <property type="match status" value="1"/>
</dbReference>
<comment type="similarity">
    <text evidence="1">Belongs to the class IV-like SAM-binding methyltransferase superfamily. RNA methyltransferase TrmH family.</text>
</comment>
<dbReference type="GO" id="GO:0008173">
    <property type="term" value="F:RNA methyltransferase activity"/>
    <property type="evidence" value="ECO:0007669"/>
    <property type="project" value="InterPro"/>
</dbReference>
<reference evidence="7" key="1">
    <citation type="submission" date="2017-08" db="EMBL/GenBank/DDBJ databases">
        <authorList>
            <person name="Grouzdev D.S."/>
            <person name="Gaisin V.A."/>
            <person name="Rysina M.S."/>
            <person name="Gorlenko V.M."/>
        </authorList>
    </citation>
    <scope>NUCLEOTIDE SEQUENCE [LARGE SCALE GENOMIC DNA]</scope>
    <source>
        <strain evidence="7">Kir15-3F</strain>
    </source>
</reference>
<organism evidence="6 7">
    <name type="scientific">Candidatus Viridilinea mediisalina</name>
    <dbReference type="NCBI Taxonomy" id="2024553"/>
    <lineage>
        <taxon>Bacteria</taxon>
        <taxon>Bacillati</taxon>
        <taxon>Chloroflexota</taxon>
        <taxon>Chloroflexia</taxon>
        <taxon>Chloroflexales</taxon>
        <taxon>Chloroflexineae</taxon>
        <taxon>Oscillochloridaceae</taxon>
        <taxon>Candidatus Viridilinea</taxon>
    </lineage>
</organism>
<keyword evidence="2 6" id="KW-0489">Methyltransferase</keyword>
<evidence type="ECO:0000256" key="2">
    <source>
        <dbReference type="ARBA" id="ARBA00022603"/>
    </source>
</evidence>
<evidence type="ECO:0000256" key="1">
    <source>
        <dbReference type="ARBA" id="ARBA00007228"/>
    </source>
</evidence>
<dbReference type="OrthoDB" id="9794400at2"/>
<evidence type="ECO:0000259" key="4">
    <source>
        <dbReference type="Pfam" id="PF00588"/>
    </source>
</evidence>
<dbReference type="GO" id="GO:0003723">
    <property type="term" value="F:RNA binding"/>
    <property type="evidence" value="ECO:0007669"/>
    <property type="project" value="InterPro"/>
</dbReference>
<dbReference type="CDD" id="cd18095">
    <property type="entry name" value="SpoU-like_rRNA-MTase"/>
    <property type="match status" value="1"/>
</dbReference>
<dbReference type="InterPro" id="IPR053888">
    <property type="entry name" value="MRM3-like_sub_bind"/>
</dbReference>
<gene>
    <name evidence="6" type="ORF">CJ255_14155</name>
</gene>
<evidence type="ECO:0000256" key="3">
    <source>
        <dbReference type="ARBA" id="ARBA00022679"/>
    </source>
</evidence>
<dbReference type="GO" id="GO:0006396">
    <property type="term" value="P:RNA processing"/>
    <property type="evidence" value="ECO:0007669"/>
    <property type="project" value="InterPro"/>
</dbReference>
<evidence type="ECO:0000313" key="6">
    <source>
        <dbReference type="EMBL" id="PDW02418.1"/>
    </source>
</evidence>
<proteinExistence type="inferred from homology"/>
<dbReference type="Proteomes" id="UP000220527">
    <property type="component" value="Unassembled WGS sequence"/>
</dbReference>
<dbReference type="InterPro" id="IPR001537">
    <property type="entry name" value="SpoU_MeTrfase"/>
</dbReference>
<dbReference type="GO" id="GO:0032259">
    <property type="term" value="P:methylation"/>
    <property type="evidence" value="ECO:0007669"/>
    <property type="project" value="UniProtKB-KW"/>
</dbReference>
<keyword evidence="7" id="KW-1185">Reference proteome</keyword>
<dbReference type="SUPFAM" id="SSF55315">
    <property type="entry name" value="L30e-like"/>
    <property type="match status" value="1"/>
</dbReference>
<dbReference type="EMBL" id="NQWI01000069">
    <property type="protein sequence ID" value="PDW02418.1"/>
    <property type="molecule type" value="Genomic_DNA"/>
</dbReference>
<keyword evidence="3 6" id="KW-0808">Transferase</keyword>
<dbReference type="InterPro" id="IPR029028">
    <property type="entry name" value="Alpha/beta_knot_MTases"/>
</dbReference>
<dbReference type="AlphaFoldDB" id="A0A2A6RHR8"/>
<comment type="caution">
    <text evidence="6">The sequence shown here is derived from an EMBL/GenBank/DDBJ whole genome shotgun (WGS) entry which is preliminary data.</text>
</comment>
<protein>
    <submittedName>
        <fullName evidence="6">rRNA methyltransferase</fullName>
    </submittedName>
</protein>
<dbReference type="PANTHER" id="PTHR43191:SF2">
    <property type="entry name" value="RRNA METHYLTRANSFERASE 3, MITOCHONDRIAL"/>
    <property type="match status" value="1"/>
</dbReference>
<dbReference type="InterPro" id="IPR029064">
    <property type="entry name" value="Ribosomal_eL30-like_sf"/>
</dbReference>
<dbReference type="Pfam" id="PF00588">
    <property type="entry name" value="SpoU_methylase"/>
    <property type="match status" value="1"/>
</dbReference>
<dbReference type="InterPro" id="IPR029026">
    <property type="entry name" value="tRNA_m1G_MTases_N"/>
</dbReference>
<dbReference type="SUPFAM" id="SSF75217">
    <property type="entry name" value="alpha/beta knot"/>
    <property type="match status" value="1"/>
</dbReference>
<dbReference type="InterPro" id="IPR051259">
    <property type="entry name" value="rRNA_Methyltransferase"/>
</dbReference>
<accession>A0A2A6RHR8</accession>
<sequence length="260" mass="27371">MITSTTNPHVKRLRSLRDSAKERRGERSLLLEGVRLVAHAFAMGARPRLLLYAPAQLEATPAGAALLAQLLDQPNCWPASPVAVAAAAATREPQGVVAAFAWPALSPRPGLRLVLDGIQDPGNLGALLRSAEAAGVGLVVCAPGCADLYNPKVLRAAMGAHFSLPLRSDPDWERLNDELAASPLVYVADAQATQPYYTADWRHAAALIIGSEAHGPSPPARALATQALAIPMHGRAESLNAAVAGSILLFESLRQRSSIV</sequence>
<feature type="domain" description="tRNA/rRNA methyltransferase SpoU type" evidence="4">
    <location>
        <begin position="111"/>
        <end position="250"/>
    </location>
</feature>
<evidence type="ECO:0000313" key="7">
    <source>
        <dbReference type="Proteomes" id="UP000220527"/>
    </source>
</evidence>
<feature type="domain" description="MRM3-like substrate binding" evidence="5">
    <location>
        <begin position="7"/>
        <end position="98"/>
    </location>
</feature>
<dbReference type="PANTHER" id="PTHR43191">
    <property type="entry name" value="RRNA METHYLTRANSFERASE 3"/>
    <property type="match status" value="1"/>
</dbReference>
<dbReference type="Gene3D" id="3.30.1330.30">
    <property type="match status" value="1"/>
</dbReference>
<evidence type="ECO:0000259" key="5">
    <source>
        <dbReference type="Pfam" id="PF22435"/>
    </source>
</evidence>
<dbReference type="Gene3D" id="3.40.1280.10">
    <property type="match status" value="1"/>
</dbReference>